<gene>
    <name evidence="1" type="primary">A05g505400.1_BraROA</name>
    <name evidence="1" type="ORF">IGI04_019356</name>
</gene>
<dbReference type="Gene3D" id="3.20.20.80">
    <property type="entry name" value="Glycosidases"/>
    <property type="match status" value="1"/>
</dbReference>
<dbReference type="SUPFAM" id="SSF51445">
    <property type="entry name" value="(Trans)glycosidases"/>
    <property type="match status" value="1"/>
</dbReference>
<reference evidence="1 2" key="1">
    <citation type="submission" date="2021-03" db="EMBL/GenBank/DDBJ databases">
        <authorList>
            <person name="King G.J."/>
            <person name="Bancroft I."/>
            <person name="Baten A."/>
            <person name="Bloomfield J."/>
            <person name="Borpatragohain P."/>
            <person name="He Z."/>
            <person name="Irish N."/>
            <person name="Irwin J."/>
            <person name="Liu K."/>
            <person name="Mauleon R.P."/>
            <person name="Moore J."/>
            <person name="Morris R."/>
            <person name="Ostergaard L."/>
            <person name="Wang B."/>
            <person name="Wells R."/>
        </authorList>
    </citation>
    <scope>NUCLEOTIDE SEQUENCE [LARGE SCALE GENOMIC DNA]</scope>
    <source>
        <strain evidence="1">R-o-18</strain>
        <tissue evidence="1">Leaf</tissue>
    </source>
</reference>
<evidence type="ECO:0000313" key="1">
    <source>
        <dbReference type="EMBL" id="KAG5397542.1"/>
    </source>
</evidence>
<keyword evidence="2" id="KW-1185">Reference proteome</keyword>
<evidence type="ECO:0000313" key="2">
    <source>
        <dbReference type="Proteomes" id="UP000823674"/>
    </source>
</evidence>
<dbReference type="InterPro" id="IPR017853">
    <property type="entry name" value="GH"/>
</dbReference>
<comment type="caution">
    <text evidence="1">The sequence shown here is derived from an EMBL/GenBank/DDBJ whole genome shotgun (WGS) entry which is preliminary data.</text>
</comment>
<name>A0ABQ7MFZ8_BRACM</name>
<dbReference type="PANTHER" id="PTHR43002">
    <property type="entry name" value="GLYCOGEN DEBRANCHING ENZYME"/>
    <property type="match status" value="1"/>
</dbReference>
<accession>A0ABQ7MFZ8</accession>
<dbReference type="Proteomes" id="UP000823674">
    <property type="component" value="Chromosome A05"/>
</dbReference>
<evidence type="ECO:0008006" key="3">
    <source>
        <dbReference type="Google" id="ProtNLM"/>
    </source>
</evidence>
<sequence length="516" mass="57005">MEGSPYRKFSISWKGARFQGPNSEFLLAGTWSVLLSGTRGSGSCLEAGGNDTGIFLPLISRFCHRSRGITCALKSTGVAHSQQAPLRQDPVPLKPELILNPDGGTGTLMLSCVQAGEVLARGILGPVRLGSVDLKRKVPRQGSSKYIRGTVHFLAITSKLGRGLYGIGRDWDGIPESLNPIDLYRTCVKHLQNLADAGLTHLHLLPTYQFGDVDDDKENWKYIDTSVLEGLPPDSAEAQARITEIKNDDGFNWGYNHVLWGVPKGSYASDPTGPCALNFIGLNVVLDVVYNHLHANGPHDKDSVLDKIVPGYDLRRNNDGFIENSTCVNNTASEHYMVDRLIRDDLLNWVVNYKVDGFRFDLMGHIMKDTMVSLSPTPLRETDGVDGSRIYIYGEGWNFGEVANNGRGVNASQFSLSGNGIGRFLMTVYEMQLLVDPFGHPLQQGFVTDNKIAYTFFHTNNKHHITCYIPHVSVSNLGVEPLKFPYHQNIVYLLRVSYFSFLGQPNGHDHGPSVIS</sequence>
<protein>
    <recommendedName>
        <fullName evidence="3">Glycosyl hydrolase family 13 catalytic domain-containing protein</fullName>
    </recommendedName>
</protein>
<organism evidence="1 2">
    <name type="scientific">Brassica rapa subsp. trilocularis</name>
    <dbReference type="NCBI Taxonomy" id="1813537"/>
    <lineage>
        <taxon>Eukaryota</taxon>
        <taxon>Viridiplantae</taxon>
        <taxon>Streptophyta</taxon>
        <taxon>Embryophyta</taxon>
        <taxon>Tracheophyta</taxon>
        <taxon>Spermatophyta</taxon>
        <taxon>Magnoliopsida</taxon>
        <taxon>eudicotyledons</taxon>
        <taxon>Gunneridae</taxon>
        <taxon>Pentapetalae</taxon>
        <taxon>rosids</taxon>
        <taxon>malvids</taxon>
        <taxon>Brassicales</taxon>
        <taxon>Brassicaceae</taxon>
        <taxon>Brassiceae</taxon>
        <taxon>Brassica</taxon>
    </lineage>
</organism>
<dbReference type="EMBL" id="JADBGQ010000005">
    <property type="protein sequence ID" value="KAG5397542.1"/>
    <property type="molecule type" value="Genomic_DNA"/>
</dbReference>
<proteinExistence type="predicted"/>